<feature type="transmembrane region" description="Helical" evidence="2">
    <location>
        <begin position="92"/>
        <end position="111"/>
    </location>
</feature>
<evidence type="ECO:0000313" key="5">
    <source>
        <dbReference type="Proteomes" id="UP000634476"/>
    </source>
</evidence>
<dbReference type="RefSeq" id="WP_203877336.1">
    <property type="nucleotide sequence ID" value="NZ_BOOK01000036.1"/>
</dbReference>
<protein>
    <submittedName>
        <fullName evidence="4">Membrane protein</fullName>
    </submittedName>
</protein>
<gene>
    <name evidence="4" type="ORF">Pta02_50420</name>
</gene>
<evidence type="ECO:0000256" key="2">
    <source>
        <dbReference type="SAM" id="Phobius"/>
    </source>
</evidence>
<dbReference type="AlphaFoldDB" id="A0A8J3T8U4"/>
<feature type="transmembrane region" description="Helical" evidence="2">
    <location>
        <begin position="61"/>
        <end position="86"/>
    </location>
</feature>
<keyword evidence="2" id="KW-0812">Transmembrane</keyword>
<keyword evidence="2" id="KW-1133">Transmembrane helix</keyword>
<dbReference type="Proteomes" id="UP000634476">
    <property type="component" value="Unassembled WGS sequence"/>
</dbReference>
<dbReference type="InterPro" id="IPR005182">
    <property type="entry name" value="YdbS-like_PH"/>
</dbReference>
<evidence type="ECO:0000259" key="3">
    <source>
        <dbReference type="Pfam" id="PF03703"/>
    </source>
</evidence>
<name>A0A8J3T8U4_9ACTN</name>
<accession>A0A8J3T8U4</accession>
<dbReference type="Pfam" id="PF03703">
    <property type="entry name" value="bPH_2"/>
    <property type="match status" value="1"/>
</dbReference>
<feature type="domain" description="YdbS-like PH" evidence="3">
    <location>
        <begin position="117"/>
        <end position="194"/>
    </location>
</feature>
<organism evidence="4 5">
    <name type="scientific">Planobispora takensis</name>
    <dbReference type="NCBI Taxonomy" id="1367882"/>
    <lineage>
        <taxon>Bacteria</taxon>
        <taxon>Bacillati</taxon>
        <taxon>Actinomycetota</taxon>
        <taxon>Actinomycetes</taxon>
        <taxon>Streptosporangiales</taxon>
        <taxon>Streptosporangiaceae</taxon>
        <taxon>Planobispora</taxon>
    </lineage>
</organism>
<evidence type="ECO:0000256" key="1">
    <source>
        <dbReference type="SAM" id="MobiDB-lite"/>
    </source>
</evidence>
<keyword evidence="5" id="KW-1185">Reference proteome</keyword>
<dbReference type="EMBL" id="BOOK01000036">
    <property type="protein sequence ID" value="GII03034.1"/>
    <property type="molecule type" value="Genomic_DNA"/>
</dbReference>
<comment type="caution">
    <text evidence="4">The sequence shown here is derived from an EMBL/GenBank/DDBJ whole genome shotgun (WGS) entry which is preliminary data.</text>
</comment>
<proteinExistence type="predicted"/>
<dbReference type="PANTHER" id="PTHR34473:SF3">
    <property type="entry name" value="TRANSMEMBRANE PROTEIN-RELATED"/>
    <property type="match status" value="1"/>
</dbReference>
<sequence>MTAHPTPGHTARPGGSASPGNLGPGAASGSPGSPGSPGSSGADGAGGLSLRPPRHPVDRRAVGWWTGQALVIVAPPVLVLLLLALLIPPARFWLLLPALVIAVPGLVYTLVMPRWRYRVHRWETTDDAVYAASGWIWQKWRVAPMSRIQTVDMIRGPIQQMFGLAGVTVTTASAAGAIKINGLDRALADDLVERLTARTQATPGDAT</sequence>
<keyword evidence="2" id="KW-0472">Membrane</keyword>
<dbReference type="PANTHER" id="PTHR34473">
    <property type="entry name" value="UPF0699 TRANSMEMBRANE PROTEIN YDBS"/>
    <property type="match status" value="1"/>
</dbReference>
<reference evidence="4" key="1">
    <citation type="submission" date="2021-01" db="EMBL/GenBank/DDBJ databases">
        <title>Whole genome shotgun sequence of Planobispora takensis NBRC 109077.</title>
        <authorList>
            <person name="Komaki H."/>
            <person name="Tamura T."/>
        </authorList>
    </citation>
    <scope>NUCLEOTIDE SEQUENCE</scope>
    <source>
        <strain evidence="4">NBRC 109077</strain>
    </source>
</reference>
<feature type="compositionally biased region" description="Low complexity" evidence="1">
    <location>
        <begin position="13"/>
        <end position="40"/>
    </location>
</feature>
<feature type="region of interest" description="Disordered" evidence="1">
    <location>
        <begin position="1"/>
        <end position="52"/>
    </location>
</feature>
<evidence type="ECO:0000313" key="4">
    <source>
        <dbReference type="EMBL" id="GII03034.1"/>
    </source>
</evidence>